<dbReference type="AlphaFoldDB" id="A0ABD3SEC8"/>
<feature type="region of interest" description="Disordered" evidence="1">
    <location>
        <begin position="159"/>
        <end position="196"/>
    </location>
</feature>
<evidence type="ECO:0000256" key="1">
    <source>
        <dbReference type="SAM" id="MobiDB-lite"/>
    </source>
</evidence>
<dbReference type="Proteomes" id="UP001530377">
    <property type="component" value="Unassembled WGS sequence"/>
</dbReference>
<gene>
    <name evidence="2" type="ORF">ACHAXA_009635</name>
</gene>
<dbReference type="EMBL" id="JALLPB020000055">
    <property type="protein sequence ID" value="KAL3822761.1"/>
    <property type="molecule type" value="Genomic_DNA"/>
</dbReference>
<sequence>MTKDEAHIVFGGFQLIKPSKARKDPELPAPYLHYSDRSLETYNRQRPEDALFPRPTRTANLMVSSPSASVDANADILASDLLRLCGPPSSFVAVDPVGIGVALNHQLSPETRLPLLWDTGSPSALSRPSIRRGDVEDLPPMIGARLQFLYLHRFQAGRDRHRSSRGADPDSRGEQRLRGVERPMKPPCQRRHIERE</sequence>
<evidence type="ECO:0000313" key="3">
    <source>
        <dbReference type="Proteomes" id="UP001530377"/>
    </source>
</evidence>
<comment type="caution">
    <text evidence="2">The sequence shown here is derived from an EMBL/GenBank/DDBJ whole genome shotgun (WGS) entry which is preliminary data.</text>
</comment>
<protein>
    <submittedName>
        <fullName evidence="2">Uncharacterized protein</fullName>
    </submittedName>
</protein>
<evidence type="ECO:0000313" key="2">
    <source>
        <dbReference type="EMBL" id="KAL3822761.1"/>
    </source>
</evidence>
<keyword evidence="3" id="KW-1185">Reference proteome</keyword>
<proteinExistence type="predicted"/>
<reference evidence="2 3" key="1">
    <citation type="submission" date="2024-10" db="EMBL/GenBank/DDBJ databases">
        <title>Updated reference genomes for cyclostephanoid diatoms.</title>
        <authorList>
            <person name="Roberts W.R."/>
            <person name="Alverson A.J."/>
        </authorList>
    </citation>
    <scope>NUCLEOTIDE SEQUENCE [LARGE SCALE GENOMIC DNA]</scope>
    <source>
        <strain evidence="2 3">AJA228-03</strain>
    </source>
</reference>
<organism evidence="2 3">
    <name type="scientific">Cyclostephanos tholiformis</name>
    <dbReference type="NCBI Taxonomy" id="382380"/>
    <lineage>
        <taxon>Eukaryota</taxon>
        <taxon>Sar</taxon>
        <taxon>Stramenopiles</taxon>
        <taxon>Ochrophyta</taxon>
        <taxon>Bacillariophyta</taxon>
        <taxon>Coscinodiscophyceae</taxon>
        <taxon>Thalassiosirophycidae</taxon>
        <taxon>Stephanodiscales</taxon>
        <taxon>Stephanodiscaceae</taxon>
        <taxon>Cyclostephanos</taxon>
    </lineage>
</organism>
<feature type="compositionally biased region" description="Basic and acidic residues" evidence="1">
    <location>
        <begin position="165"/>
        <end position="184"/>
    </location>
</feature>
<name>A0ABD3SEC8_9STRA</name>
<accession>A0ABD3SEC8</accession>